<dbReference type="OrthoDB" id="9798438at2"/>
<evidence type="ECO:0000313" key="1">
    <source>
        <dbReference type="EMBL" id="AWX45897.1"/>
    </source>
</evidence>
<dbReference type="EMBL" id="CP030104">
    <property type="protein sequence ID" value="AWX45897.1"/>
    <property type="molecule type" value="Genomic_DNA"/>
</dbReference>
<evidence type="ECO:0008006" key="3">
    <source>
        <dbReference type="Google" id="ProtNLM"/>
    </source>
</evidence>
<accession>A0A2Z4LX84</accession>
<name>A0A2Z4LX84_9FLAO</name>
<sequence>MFLFIGTGIYAQTDVVEVSNLEEQIEETSGLIYLDGRLITHNDSGNSAELFEIDPMDGRILRTVTITNAENTDWEDLAQDEDYIYIGDFGNFNGNRRDLRIYRISKTDYISSDDVIAETISFNYEDQSDFANMPNSDWDAEAFFVFENTLIILTKQWESAGTVAYKLPKTSGNYVAERLDSYQVEGLITGATYSDIQQRLVLVGYSRLLLPFFVEITGLSDSAIFSGVVSKTSFNLGIAQVESIAHFENTYFFTSEKYVNSSFQIESPSRLFFLSLNQK</sequence>
<organism evidence="1 2">
    <name type="scientific">Flagellimonas maritima</name>
    <dbReference type="NCBI Taxonomy" id="1383885"/>
    <lineage>
        <taxon>Bacteria</taxon>
        <taxon>Pseudomonadati</taxon>
        <taxon>Bacteroidota</taxon>
        <taxon>Flavobacteriia</taxon>
        <taxon>Flavobacteriales</taxon>
        <taxon>Flavobacteriaceae</taxon>
        <taxon>Flagellimonas</taxon>
    </lineage>
</organism>
<dbReference type="KEGG" id="spon:HME9304_02928"/>
<evidence type="ECO:0000313" key="2">
    <source>
        <dbReference type="Proteomes" id="UP000248536"/>
    </source>
</evidence>
<reference evidence="1 2" key="1">
    <citation type="submission" date="2018-06" db="EMBL/GenBank/DDBJ databases">
        <title>Spongiibacterium sp. HME9304 Genome sequencing and assembly.</title>
        <authorList>
            <person name="Kang H."/>
            <person name="Kim H."/>
            <person name="Joh K."/>
        </authorList>
    </citation>
    <scope>NUCLEOTIDE SEQUENCE [LARGE SCALE GENOMIC DNA]</scope>
    <source>
        <strain evidence="1 2">HME9304</strain>
    </source>
</reference>
<gene>
    <name evidence="1" type="ORF">HME9304_02928</name>
</gene>
<dbReference type="AlphaFoldDB" id="A0A2Z4LX84"/>
<protein>
    <recommendedName>
        <fullName evidence="3">T9SS C-terminal target domain-containing protein</fullName>
    </recommendedName>
</protein>
<proteinExistence type="predicted"/>
<dbReference type="RefSeq" id="WP_112379242.1">
    <property type="nucleotide sequence ID" value="NZ_CP030104.1"/>
</dbReference>
<keyword evidence="2" id="KW-1185">Reference proteome</keyword>
<dbReference type="Proteomes" id="UP000248536">
    <property type="component" value="Chromosome"/>
</dbReference>